<dbReference type="Proteomes" id="UP000279760">
    <property type="component" value="Chromosome 1"/>
</dbReference>
<feature type="domain" description="Glycosyl transferase family 25" evidence="1">
    <location>
        <begin position="2"/>
        <end position="175"/>
    </location>
</feature>
<organism evidence="2 3">
    <name type="scientific">Vibrio mediterranei</name>
    <dbReference type="NCBI Taxonomy" id="689"/>
    <lineage>
        <taxon>Bacteria</taxon>
        <taxon>Pseudomonadati</taxon>
        <taxon>Pseudomonadota</taxon>
        <taxon>Gammaproteobacteria</taxon>
        <taxon>Vibrionales</taxon>
        <taxon>Vibrionaceae</taxon>
        <taxon>Vibrio</taxon>
    </lineage>
</organism>
<dbReference type="Pfam" id="PF01755">
    <property type="entry name" value="Glyco_transf_25"/>
    <property type="match status" value="1"/>
</dbReference>
<sequence>MRIFVISLPDATERRERVKRIFSETNYQFTFFDAVNGREGLPERLERRVNDTYRKVFRSRPLSPGEKGCFASHLLLWEKCLELDEPIVLLEDDFLPTESFENAFSQLPLLIKDLEYLRLEKRTSKWFPINSVGGFERRFLFDNSCGTTGYVLTPQGAQKLLQHSEEWLCAVDNYISESFRHGMYSFNISPPAIEAPHDMGSLIQCEEKTRVPLYFKLTRELNRFYRFVRMTVSNRQFINKLQNRVSD</sequence>
<evidence type="ECO:0000313" key="3">
    <source>
        <dbReference type="Proteomes" id="UP000279760"/>
    </source>
</evidence>
<dbReference type="CDD" id="cd06532">
    <property type="entry name" value="Glyco_transf_25"/>
    <property type="match status" value="1"/>
</dbReference>
<dbReference type="InterPro" id="IPR002654">
    <property type="entry name" value="Glyco_trans_25"/>
</dbReference>
<dbReference type="AlphaFoldDB" id="A0A3G4VJE3"/>
<proteinExistence type="predicted"/>
<name>A0A3G4VJE3_9VIBR</name>
<accession>A0A3G4VJE3</accession>
<protein>
    <submittedName>
        <fullName evidence="2">Glycosyltransferase family 25 protein</fullName>
    </submittedName>
</protein>
<evidence type="ECO:0000259" key="1">
    <source>
        <dbReference type="Pfam" id="PF01755"/>
    </source>
</evidence>
<keyword evidence="2" id="KW-0808">Transferase</keyword>
<reference evidence="2 3" key="1">
    <citation type="submission" date="2018-11" db="EMBL/GenBank/DDBJ databases">
        <title>Complete Genome Sequence of Vbrio mediterranei 117-T6: a Potential Pathogen Bacteria Isolated from the Conchocelis of Pyropia.</title>
        <authorList>
            <person name="Liu Q."/>
        </authorList>
    </citation>
    <scope>NUCLEOTIDE SEQUENCE [LARGE SCALE GENOMIC DNA]</scope>
    <source>
        <strain evidence="2 3">117-T6</strain>
    </source>
</reference>
<gene>
    <name evidence="2" type="ORF">ECB94_07985</name>
</gene>
<evidence type="ECO:0000313" key="2">
    <source>
        <dbReference type="EMBL" id="AYV23041.1"/>
    </source>
</evidence>
<dbReference type="EMBL" id="CP033577">
    <property type="protein sequence ID" value="AYV23041.1"/>
    <property type="molecule type" value="Genomic_DNA"/>
</dbReference>
<dbReference type="GO" id="GO:0016740">
    <property type="term" value="F:transferase activity"/>
    <property type="evidence" value="ECO:0007669"/>
    <property type="project" value="UniProtKB-KW"/>
</dbReference>